<name>A0ACB8SBY1_9AGAM</name>
<keyword evidence="2" id="KW-1185">Reference proteome</keyword>
<accession>A0ACB8SBY1</accession>
<dbReference type="EMBL" id="MU275839">
    <property type="protein sequence ID" value="KAI0053667.1"/>
    <property type="molecule type" value="Genomic_DNA"/>
</dbReference>
<protein>
    <submittedName>
        <fullName evidence="1">Uncharacterized protein</fullName>
    </submittedName>
</protein>
<sequence length="760" mass="82020">MAASISEPFALSSYDVSKRFAYGKYAENKPASLFVTHDHGGGAKEGYATVAVPGDGVHVLDISDLHLASSYALGPSTSFSCPAVSRSGTEDGVSVRKTYAVVALSPEVPEEESGRTIWVWTDTTPESGSVQEKKSVVVAHKVSHLYAPKGVLDLILLSPNGDVTVASSDLSELSTDPCPHANASVVKAFAFPPSSATFSRPTSTTLVLFLAIGDQLRIRVLAVDEATLSLLDEALEVEDANIHDVSCCPAGYVSVLGRSGLWSSWQLQVVESKTTIRAKNSQVRLAHMSSTARKSHGVSILSLGSSFVLLTSVTHHNPEFFVLLWDLQYSVVLATHTFPIPTTLTHAKDGIHLELISASSSQALLAISPKQSESASTCRSSVLVLPFQVPKTSTIANAMGRAASSSKWIQAQPTDGPQGGLDSDRQAVLQAVKSAMQQKRPEAADAAFLKWATPVVGVVQLSPDSAEFMILQDDAKLSYEFVRQLLAIFLPSAIPSTPYSAKVVHLLLEQKAVSSGMVEAGILPALLERRDWRGAWLAVNTVVDIPEAHVMAAIRQVVLSHRGQQQPVAADPDAMEVDTASADQPPLSLLLECLHYAFTPAPMRLALRQQIPEAENLTALLAILVGWLDKDTDNLDLGLESIVSKEQVQSTTERRILSFIRLLLDASFLTLLQYPPSHTLLRQVSTRIEPELALLEEMESLRGPLASYAKTHADAVAKAALPPEAKIQQIQQVDWRQRRKAAHEQATMGIGLYQVEEITI</sequence>
<proteinExistence type="predicted"/>
<comment type="caution">
    <text evidence="1">The sequence shown here is derived from an EMBL/GenBank/DDBJ whole genome shotgun (WGS) entry which is preliminary data.</text>
</comment>
<gene>
    <name evidence="1" type="ORF">FA95DRAFT_1481422</name>
</gene>
<evidence type="ECO:0000313" key="1">
    <source>
        <dbReference type="EMBL" id="KAI0053667.1"/>
    </source>
</evidence>
<reference evidence="1" key="2">
    <citation type="journal article" date="2022" name="New Phytol.">
        <title>Evolutionary transition to the ectomycorrhizal habit in the genomes of a hyperdiverse lineage of mushroom-forming fungi.</title>
        <authorList>
            <person name="Looney B."/>
            <person name="Miyauchi S."/>
            <person name="Morin E."/>
            <person name="Drula E."/>
            <person name="Courty P.E."/>
            <person name="Kohler A."/>
            <person name="Kuo A."/>
            <person name="LaButti K."/>
            <person name="Pangilinan J."/>
            <person name="Lipzen A."/>
            <person name="Riley R."/>
            <person name="Andreopoulos W."/>
            <person name="He G."/>
            <person name="Johnson J."/>
            <person name="Nolan M."/>
            <person name="Tritt A."/>
            <person name="Barry K.W."/>
            <person name="Grigoriev I.V."/>
            <person name="Nagy L.G."/>
            <person name="Hibbett D."/>
            <person name="Henrissat B."/>
            <person name="Matheny P.B."/>
            <person name="Labbe J."/>
            <person name="Martin F.M."/>
        </authorList>
    </citation>
    <scope>NUCLEOTIDE SEQUENCE</scope>
    <source>
        <strain evidence="1">FP105234-sp</strain>
    </source>
</reference>
<organism evidence="1 2">
    <name type="scientific">Auriscalpium vulgare</name>
    <dbReference type="NCBI Taxonomy" id="40419"/>
    <lineage>
        <taxon>Eukaryota</taxon>
        <taxon>Fungi</taxon>
        <taxon>Dikarya</taxon>
        <taxon>Basidiomycota</taxon>
        <taxon>Agaricomycotina</taxon>
        <taxon>Agaricomycetes</taxon>
        <taxon>Russulales</taxon>
        <taxon>Auriscalpiaceae</taxon>
        <taxon>Auriscalpium</taxon>
    </lineage>
</organism>
<reference evidence="1" key="1">
    <citation type="submission" date="2021-02" db="EMBL/GenBank/DDBJ databases">
        <authorList>
            <consortium name="DOE Joint Genome Institute"/>
            <person name="Ahrendt S."/>
            <person name="Looney B.P."/>
            <person name="Miyauchi S."/>
            <person name="Morin E."/>
            <person name="Drula E."/>
            <person name="Courty P.E."/>
            <person name="Chicoki N."/>
            <person name="Fauchery L."/>
            <person name="Kohler A."/>
            <person name="Kuo A."/>
            <person name="Labutti K."/>
            <person name="Pangilinan J."/>
            <person name="Lipzen A."/>
            <person name="Riley R."/>
            <person name="Andreopoulos W."/>
            <person name="He G."/>
            <person name="Johnson J."/>
            <person name="Barry K.W."/>
            <person name="Grigoriev I.V."/>
            <person name="Nagy L."/>
            <person name="Hibbett D."/>
            <person name="Henrissat B."/>
            <person name="Matheny P.B."/>
            <person name="Labbe J."/>
            <person name="Martin F."/>
        </authorList>
    </citation>
    <scope>NUCLEOTIDE SEQUENCE</scope>
    <source>
        <strain evidence="1">FP105234-sp</strain>
    </source>
</reference>
<dbReference type="Proteomes" id="UP000814033">
    <property type="component" value="Unassembled WGS sequence"/>
</dbReference>
<evidence type="ECO:0000313" key="2">
    <source>
        <dbReference type="Proteomes" id="UP000814033"/>
    </source>
</evidence>